<dbReference type="OrthoDB" id="5305306at2759"/>
<sequence length="322" mass="35987">MALKLDPYWRSAVDEARKERSQRPSKPSPGRNTSHCHIPRGPFVVHPTRRTGYTFADGRSAVLSMPTIFNAFHAPHEAVHAISNWPCREEEKYEGDGRIATDILHRRFPAVPRVQGNVTVNWQQRNFIEPCPLENYWRPLPSEVDIFMRTHYVPEVECSHEQGVQAVGQELMELLDDVQNSARKGLKPTASPARSPLDQTDGPHFDRLCDPGHFHLVPQTHGPPRPHQLINGVANSPNGNDTDSLTETLLWAQAQGNVHSSALNPDDLAAIAVPEGFIRRNEAAASDWDKDAHFRAYLNTPIPRTKRAPPSDATWGSADARA</sequence>
<dbReference type="Proteomes" id="UP000230605">
    <property type="component" value="Chromosome 1"/>
</dbReference>
<organism evidence="2 3">
    <name type="scientific">Cercospora beticola</name>
    <name type="common">Sugarbeet leaf spot fungus</name>
    <dbReference type="NCBI Taxonomy" id="122368"/>
    <lineage>
        <taxon>Eukaryota</taxon>
        <taxon>Fungi</taxon>
        <taxon>Dikarya</taxon>
        <taxon>Ascomycota</taxon>
        <taxon>Pezizomycotina</taxon>
        <taxon>Dothideomycetes</taxon>
        <taxon>Dothideomycetidae</taxon>
        <taxon>Mycosphaerellales</taxon>
        <taxon>Mycosphaerellaceae</taxon>
        <taxon>Cercospora</taxon>
    </lineage>
</organism>
<name>A0A2G5I810_CERBT</name>
<feature type="compositionally biased region" description="Basic and acidic residues" evidence="1">
    <location>
        <begin position="13"/>
        <end position="22"/>
    </location>
</feature>
<reference evidence="2 3" key="1">
    <citation type="submission" date="2015-10" db="EMBL/GenBank/DDBJ databases">
        <title>The cercosporin biosynthetic gene cluster was horizontally transferred to several fungal lineages and shown to be expanded in Cercospora beticola based on microsynteny with recipient genomes.</title>
        <authorList>
            <person name="De Jonge R."/>
            <person name="Ebert M.K."/>
            <person name="Suttle J.C."/>
            <person name="Jurick Ii W.M."/>
            <person name="Secor G.A."/>
            <person name="Thomma B.P."/>
            <person name="Van De Peer Y."/>
            <person name="Bolton M.D."/>
        </authorList>
    </citation>
    <scope>NUCLEOTIDE SEQUENCE [LARGE SCALE GENOMIC DNA]</scope>
    <source>
        <strain evidence="2 3">09-40</strain>
    </source>
</reference>
<comment type="caution">
    <text evidence="2">The sequence shown here is derived from an EMBL/GenBank/DDBJ whole genome shotgun (WGS) entry which is preliminary data.</text>
</comment>
<feature type="region of interest" description="Disordered" evidence="1">
    <location>
        <begin position="302"/>
        <end position="322"/>
    </location>
</feature>
<evidence type="ECO:0000256" key="1">
    <source>
        <dbReference type="SAM" id="MobiDB-lite"/>
    </source>
</evidence>
<accession>A0A2G5I810</accession>
<evidence type="ECO:0000313" key="2">
    <source>
        <dbReference type="EMBL" id="PIB00947.1"/>
    </source>
</evidence>
<proteinExistence type="predicted"/>
<gene>
    <name evidence="2" type="ORF">CB0940_00568</name>
</gene>
<protein>
    <submittedName>
        <fullName evidence="2">Uncharacterized protein</fullName>
    </submittedName>
</protein>
<feature type="region of interest" description="Disordered" evidence="1">
    <location>
        <begin position="13"/>
        <end position="40"/>
    </location>
</feature>
<dbReference type="AlphaFoldDB" id="A0A2G5I810"/>
<evidence type="ECO:0000313" key="3">
    <source>
        <dbReference type="Proteomes" id="UP000230605"/>
    </source>
</evidence>
<dbReference type="EMBL" id="LKMD01000100">
    <property type="protein sequence ID" value="PIB00947.1"/>
    <property type="molecule type" value="Genomic_DNA"/>
</dbReference>